<dbReference type="Proteomes" id="UP000694861">
    <property type="component" value="Unplaced"/>
</dbReference>
<protein>
    <submittedName>
        <fullName evidence="4">Uncharacterized protein LOC103343756</fullName>
    </submittedName>
</protein>
<dbReference type="GeneID" id="103343756"/>
<reference evidence="3" key="1">
    <citation type="journal article" date="2012" name="Nat. Commun.">
        <title>The genome of Prunus mume.</title>
        <authorList>
            <person name="Zhang Q."/>
            <person name="Chen W."/>
            <person name="Sun L."/>
            <person name="Zhao F."/>
            <person name="Huang B."/>
            <person name="Yang W."/>
            <person name="Tao Y."/>
            <person name="Wang J."/>
            <person name="Yuan Z."/>
            <person name="Fan G."/>
            <person name="Xing Z."/>
            <person name="Han C."/>
            <person name="Pan H."/>
            <person name="Zhong X."/>
            <person name="Shi W."/>
            <person name="Liang X."/>
            <person name="Du D."/>
            <person name="Sun F."/>
            <person name="Xu Z."/>
            <person name="Hao R."/>
            <person name="Lv T."/>
            <person name="Lv Y."/>
            <person name="Zheng Z."/>
            <person name="Sun M."/>
            <person name="Luo L."/>
            <person name="Cai M."/>
            <person name="Gao Y."/>
            <person name="Wang J."/>
            <person name="Yin Y."/>
            <person name="Xu X."/>
            <person name="Cheng T."/>
            <person name="Wang J."/>
        </authorList>
    </citation>
    <scope>NUCLEOTIDE SEQUENCE [LARGE SCALE GENOMIC DNA]</scope>
</reference>
<evidence type="ECO:0000313" key="3">
    <source>
        <dbReference type="Proteomes" id="UP000694861"/>
    </source>
</evidence>
<feature type="domain" description="F-box" evidence="1">
    <location>
        <begin position="25"/>
        <end position="64"/>
    </location>
</feature>
<dbReference type="Pfam" id="PF00646">
    <property type="entry name" value="F-box"/>
    <property type="match status" value="1"/>
</dbReference>
<dbReference type="RefSeq" id="XP_008245616.2">
    <property type="nucleotide sequence ID" value="XM_008247394.2"/>
</dbReference>
<proteinExistence type="predicted"/>
<evidence type="ECO:0000313" key="4">
    <source>
        <dbReference type="RefSeq" id="XP_008245616.2"/>
    </source>
</evidence>
<dbReference type="InterPro" id="IPR001810">
    <property type="entry name" value="F-box_dom"/>
</dbReference>
<feature type="domain" description="F-box protein At3g26010-like beta-propeller" evidence="2">
    <location>
        <begin position="101"/>
        <end position="343"/>
    </location>
</feature>
<keyword evidence="3" id="KW-1185">Reference proteome</keyword>
<organism evidence="3 4">
    <name type="scientific">Prunus mume</name>
    <name type="common">Japanese apricot</name>
    <name type="synonym">Armeniaca mume</name>
    <dbReference type="NCBI Taxonomy" id="102107"/>
    <lineage>
        <taxon>Eukaryota</taxon>
        <taxon>Viridiplantae</taxon>
        <taxon>Streptophyta</taxon>
        <taxon>Embryophyta</taxon>
        <taxon>Tracheophyta</taxon>
        <taxon>Spermatophyta</taxon>
        <taxon>Magnoliopsida</taxon>
        <taxon>eudicotyledons</taxon>
        <taxon>Gunneridae</taxon>
        <taxon>Pentapetalae</taxon>
        <taxon>rosids</taxon>
        <taxon>fabids</taxon>
        <taxon>Rosales</taxon>
        <taxon>Rosaceae</taxon>
        <taxon>Amygdaloideae</taxon>
        <taxon>Amygdaleae</taxon>
        <taxon>Prunus</taxon>
    </lineage>
</organism>
<evidence type="ECO:0000259" key="1">
    <source>
        <dbReference type="Pfam" id="PF00646"/>
    </source>
</evidence>
<name>A0ABM0PWE6_PRUMU</name>
<reference evidence="4" key="2">
    <citation type="submission" date="2025-08" db="UniProtKB">
        <authorList>
            <consortium name="RefSeq"/>
        </authorList>
    </citation>
    <scope>IDENTIFICATION</scope>
</reference>
<gene>
    <name evidence="4" type="primary">LOC103343756</name>
</gene>
<dbReference type="PANTHER" id="PTHR35546">
    <property type="entry name" value="F-BOX PROTEIN INTERACTION DOMAIN PROTEIN-RELATED"/>
    <property type="match status" value="1"/>
</dbReference>
<sequence>MTTDRLSTSSVAAAIADQDSGMGDLSLCHDLLCNILFRLSHKDLLKCKMVAKSCHQIISHVWLRRFWSQVPLLGLYFCTLPEPDDTDHQINFAFVQDYPFLKKSLPDFYYLVRFQRRNTSDNHLDCCNGLVLLYNPSTYQFCVCNPITKQHVSIPTTCLHENEYFCAALAFDPIESNHFRVVRIDYSRQLTSLKSTSTPLDMVMVMDIFSSQSRQWVRHGLQLDPMFIEGFKTFKLCRHFVYLRGVLYSLTSSGKILCIDLNTIEARAFDLPHGPEDDDADADDKMGATTMGMGCLGISRGLVCYVKRDSSKTIRFWSYDDRQCTSGSGSDQWTLRHSVSEEVLQDRVMCLLIMTYEYEYDSDEDDPIRPYAICPNSHVLFFGTLNWIGSCNFENQTVELIGKGKSTIASPGYHSPFFTLRPCLIPFYCLGERNACSTPIIPEGVAKGVKILSAEVACQCDEQKHRDIRAVRINNSFPIENKSPFVFPSEMQLCAAMEEMQQL</sequence>
<accession>A0ABM0PWE6</accession>
<dbReference type="Pfam" id="PF24750">
    <property type="entry name" value="b-prop_At3g26010-like"/>
    <property type="match status" value="1"/>
</dbReference>
<evidence type="ECO:0000259" key="2">
    <source>
        <dbReference type="Pfam" id="PF24750"/>
    </source>
</evidence>
<dbReference type="PANTHER" id="PTHR35546:SF25">
    <property type="entry name" value="F-BOX DOMAIN-CONTAINING PROTEIN"/>
    <property type="match status" value="1"/>
</dbReference>
<dbReference type="InterPro" id="IPR056592">
    <property type="entry name" value="Beta-prop_At3g26010-like"/>
</dbReference>
<dbReference type="InterPro" id="IPR055290">
    <property type="entry name" value="At3g26010-like"/>
</dbReference>